<evidence type="ECO:0000313" key="3">
    <source>
        <dbReference type="Proteomes" id="UP001224418"/>
    </source>
</evidence>
<dbReference type="EMBL" id="JAUSWN010000004">
    <property type="protein sequence ID" value="MDQ0478899.1"/>
    <property type="molecule type" value="Genomic_DNA"/>
</dbReference>
<keyword evidence="1" id="KW-1133">Transmembrane helix</keyword>
<accession>A0ABU0JS37</accession>
<proteinExistence type="predicted"/>
<dbReference type="RefSeq" id="WP_111942938.1">
    <property type="nucleotide sequence ID" value="NZ_BAAACJ010000041.1"/>
</dbReference>
<evidence type="ECO:0000256" key="1">
    <source>
        <dbReference type="SAM" id="Phobius"/>
    </source>
</evidence>
<keyword evidence="3" id="KW-1185">Reference proteome</keyword>
<gene>
    <name evidence="2" type="ORF">QOZ93_000627</name>
</gene>
<feature type="transmembrane region" description="Helical" evidence="1">
    <location>
        <begin position="6"/>
        <end position="25"/>
    </location>
</feature>
<keyword evidence="1" id="KW-0472">Membrane</keyword>
<protein>
    <submittedName>
        <fullName evidence="2">Uncharacterized protein</fullName>
    </submittedName>
</protein>
<sequence>MLKKKYKLITIVMVLVIFFTGFLTVNKEITKTLGENNLAPIKVYYIDSPFNLKIELKKYRIEISKNALRNVFAKIHKTFE</sequence>
<evidence type="ECO:0000313" key="2">
    <source>
        <dbReference type="EMBL" id="MDQ0478899.1"/>
    </source>
</evidence>
<keyword evidence="1" id="KW-0812">Transmembrane</keyword>
<comment type="caution">
    <text evidence="2">The sequence shown here is derived from an EMBL/GenBank/DDBJ whole genome shotgun (WGS) entry which is preliminary data.</text>
</comment>
<reference evidence="2 3" key="1">
    <citation type="submission" date="2023-07" db="EMBL/GenBank/DDBJ databases">
        <title>Genomic Encyclopedia of Type Strains, Phase IV (KMG-IV): sequencing the most valuable type-strain genomes for metagenomic binning, comparative biology and taxonomic classification.</title>
        <authorList>
            <person name="Goeker M."/>
        </authorList>
    </citation>
    <scope>NUCLEOTIDE SEQUENCE [LARGE SCALE GENOMIC DNA]</scope>
    <source>
        <strain evidence="2 3">DSM 1400</strain>
    </source>
</reference>
<dbReference type="Proteomes" id="UP001224418">
    <property type="component" value="Unassembled WGS sequence"/>
</dbReference>
<organism evidence="2 3">
    <name type="scientific">Hathewaya limosa</name>
    <name type="common">Clostridium limosum</name>
    <dbReference type="NCBI Taxonomy" id="1536"/>
    <lineage>
        <taxon>Bacteria</taxon>
        <taxon>Bacillati</taxon>
        <taxon>Bacillota</taxon>
        <taxon>Clostridia</taxon>
        <taxon>Eubacteriales</taxon>
        <taxon>Clostridiaceae</taxon>
        <taxon>Hathewaya</taxon>
    </lineage>
</organism>
<name>A0ABU0JS37_HATLI</name>